<dbReference type="SUPFAM" id="SSF49265">
    <property type="entry name" value="Fibronectin type III"/>
    <property type="match status" value="5"/>
</dbReference>
<evidence type="ECO:0000313" key="2">
    <source>
        <dbReference type="Ensembl" id="ENSSPAP00000030899.1"/>
    </source>
</evidence>
<dbReference type="Ensembl" id="ENSSPAT00000031396.1">
    <property type="protein sequence ID" value="ENSSPAP00000030899.1"/>
    <property type="gene ID" value="ENSSPAG00000023170.1"/>
</dbReference>
<feature type="domain" description="Fibronectin type-III" evidence="1">
    <location>
        <begin position="545"/>
        <end position="630"/>
    </location>
</feature>
<dbReference type="PROSITE" id="PS50853">
    <property type="entry name" value="FN3"/>
    <property type="match status" value="2"/>
</dbReference>
<dbReference type="AlphaFoldDB" id="A0A3B5BI78"/>
<dbReference type="CDD" id="cd00063">
    <property type="entry name" value="FN3"/>
    <property type="match status" value="1"/>
</dbReference>
<accession>A0A3B5BI78</accession>
<reference evidence="2" key="1">
    <citation type="submission" date="2023-09" db="UniProtKB">
        <authorList>
            <consortium name="Ensembl"/>
        </authorList>
    </citation>
    <scope>IDENTIFICATION</scope>
</reference>
<dbReference type="Gene3D" id="2.60.40.10">
    <property type="entry name" value="Immunoglobulins"/>
    <property type="match status" value="2"/>
</dbReference>
<organism evidence="2">
    <name type="scientific">Stegastes partitus</name>
    <name type="common">bicolor damselfish</name>
    <dbReference type="NCBI Taxonomy" id="144197"/>
    <lineage>
        <taxon>Eukaryota</taxon>
        <taxon>Metazoa</taxon>
        <taxon>Chordata</taxon>
        <taxon>Craniata</taxon>
        <taxon>Vertebrata</taxon>
        <taxon>Euteleostomi</taxon>
        <taxon>Actinopterygii</taxon>
        <taxon>Neopterygii</taxon>
        <taxon>Teleostei</taxon>
        <taxon>Neoteleostei</taxon>
        <taxon>Acanthomorphata</taxon>
        <taxon>Ovalentaria</taxon>
        <taxon>Pomacentridae</taxon>
        <taxon>Stegastes</taxon>
    </lineage>
</organism>
<name>A0A3B5BI78_9TELE</name>
<dbReference type="GeneTree" id="ENSGT00980000198596"/>
<dbReference type="PANTHER" id="PTHR47135:SF3">
    <property type="entry name" value="FIBRONECTIN TYPE-III DOMAIN-CONTAINING PROTEIN"/>
    <property type="match status" value="1"/>
</dbReference>
<dbReference type="InterPro" id="IPR003961">
    <property type="entry name" value="FN3_dom"/>
</dbReference>
<sequence length="635" mass="67145">MYAGELILTFSSSFQPLVAPCKPENTSVDQNCSSNAVTVKWNQASTTQNYTVKAASASGVNSTCDSTQSSCSFLDLSCGQRYTFTVMGHTNVCMSEISAPVEMFLVQYLRHYCCYNVLLYSAISHVLINPTGPCQPSSIEAVVDCQARSAVVSWLPAIGADFYVAALKASSGHISSCITNHTNCEPSPLQCGQEYNVTVMALGDICNSSAVMTGYLSTGTVQDVHLLELVASQELSTSYSVEAVTAQGLTVICNTTNTSCFLMVSGLMCGTVYSVWVKANTQCVIICLFWGFNHYLTHPVSSAPCLPQEIQVDVDCNSDGAARSDVELYVGSAVKASGGEVRKCNSTGSSCQFAGLDCGETYNLTITAHVQGCRSQASTTPCQPVIVSAQAVCQSDEVQISWNQANDVLSYLVTATGSLGYVEIHNTTQTLLSATLPCGQNYSVTVQVLSCPSPAPCIPWDVATYVECEFNVGSVSWGPSDGAEEYVAVATGLDGHPHQCLTNTTSCTWSDLHCGEEYTVVVRAKGDSCTSLPSNSSVIHMVPCVPTNVLVVMDCANNTAAVSWSASRGAVQYSVTALGSHSNDSCQSSGLSCSLRNLTCGSSYTVQVVAMDDDCSSIPSQALVFNSGERCNTGN</sequence>
<proteinExistence type="predicted"/>
<dbReference type="InterPro" id="IPR013783">
    <property type="entry name" value="Ig-like_fold"/>
</dbReference>
<dbReference type="Pfam" id="PF00041">
    <property type="entry name" value="fn3"/>
    <property type="match status" value="2"/>
</dbReference>
<dbReference type="SMART" id="SM00060">
    <property type="entry name" value="FN3"/>
    <property type="match status" value="4"/>
</dbReference>
<protein>
    <recommendedName>
        <fullName evidence="1">Fibronectin type-III domain-containing protein</fullName>
    </recommendedName>
</protein>
<feature type="domain" description="Fibronectin type-III" evidence="1">
    <location>
        <begin position="22"/>
        <end position="109"/>
    </location>
</feature>
<dbReference type="InterPro" id="IPR036116">
    <property type="entry name" value="FN3_sf"/>
</dbReference>
<dbReference type="PANTHER" id="PTHR47135">
    <property type="entry name" value="FIBRONECTIN TYPE III DOMAIN-CONTAINING PROTEIN 7"/>
    <property type="match status" value="1"/>
</dbReference>
<evidence type="ECO:0000259" key="1">
    <source>
        <dbReference type="PROSITE" id="PS50853"/>
    </source>
</evidence>